<feature type="repeat" description="NHL" evidence="2">
    <location>
        <begin position="139"/>
        <end position="169"/>
    </location>
</feature>
<dbReference type="PANTHER" id="PTHR24104:SF25">
    <property type="entry name" value="PROTEIN LIN-41"/>
    <property type="match status" value="1"/>
</dbReference>
<keyword evidence="1" id="KW-0677">Repeat</keyword>
<evidence type="ECO:0008006" key="5">
    <source>
        <dbReference type="Google" id="ProtNLM"/>
    </source>
</evidence>
<dbReference type="EMBL" id="CAJOBB010004630">
    <property type="protein sequence ID" value="CAF4096914.1"/>
    <property type="molecule type" value="Genomic_DNA"/>
</dbReference>
<dbReference type="PANTHER" id="PTHR24104">
    <property type="entry name" value="E3 UBIQUITIN-PROTEIN LIGASE NHLRC1-RELATED"/>
    <property type="match status" value="1"/>
</dbReference>
<sequence length="1196" mass="128888">MVGSSPFGTFVNTKNSVYIANRISGTIAVWLNGSTTLTGTYSGGLNGPLSVFVTDNSDVYVDNAGTNYRVDKWGWNSTSSVPVMYVCGPCCSLFIDINNMLYCVMSAHHQVVSKSLDTRLNVWSIVAGTGTANSTSVTLNGPWGIFVDINLNLYVADTLNNRIQKFASEQLNGITLATGAITLFNPTSVILDADGYIFITDNNNHRLIGSGPNGFRCIAACSGSPGSGSTQLYYPHTMSFDSYGNIFVTDQWNNRVQKFLLLPNSCNTTTATTNATNTTSVTQTTTASTSVSYSNVISFNQPKFGAYATWDGVGITFANSSAVGTSPYGIFVDTNNTVYVANKANNRIQVWLSGSSIPTRNITNGVTSPYSIFATITGDIYIDNGYTNNRVDKWLSNQNISSSVMQVQGACYDLFIDINNTLYCSLYTQNQVAIKSLNGNSSMWIVAAGTECSGSTSNTLNNPRGIFVDTNLNLYVADCGNDRVQLFLSGQVTATTVAGSTAIGTISLDCPSDVALDGGGYLFIVDSNNNRIIGTGPNGFRCIIACSSTSGSASTQLNSPSTFSFDSYGNIFITDQGNSRVQKFLITSTSYKFNRSSELEIWIWSCVTLNQPNLCPSATWYTNAITFANSSTAGTYVYGVFVSINNTVYVANQQTNKVVVWLEGSINPDKIISGNLSTPNDLFATPLGDIYVDNGANGRVDKFAFNSNLSTSVMSVPAACYDIFVDISNTLYCSASSSNQVVKKWLNDNVLTSTIVAGNGTAGSTATMLNFPIGIFVDAKFNLYVADSTNCRIQMFPIGQFTAITLAGASVPGTITLLNPSGITLDGNGYLFIADCYNHRIIGSGPYGFRCLFGCTTISGSAPSQLYYPATLRFDSYGNLFVADRFNYRVQKFILASNSCSLSYNQPTFCYNALWYSNATTFTSSSTIDTLPYGIFINGINTVYVPNRVSNTILSWPQGSNTSTSKSYSNLSNPYSLFMSITGDIYIDNGYSYGRVDKYTFNTSNRVTVMNVNGSCYGLFIDINNNLYCSLKNLHQVVKLLLNNGTTIPTIAAGNGSAGSLSNMLNSPQGIYADSNLNLYIADCANNRIQFVQTGQLNGVAVVGNGSSTNIMLNYPTGIVLDANGYLFIVDSYNHRIVASSYYGFRCIVGCLGGGSTASQLSFPQSMAFDSYGNIYVTDRNNSRVQQFTLQTNNCI</sequence>
<accession>A0A819UZH8</accession>
<dbReference type="CDD" id="cd05819">
    <property type="entry name" value="NHL"/>
    <property type="match status" value="4"/>
</dbReference>
<dbReference type="Gene3D" id="2.120.10.30">
    <property type="entry name" value="TolB, C-terminal domain"/>
    <property type="match status" value="5"/>
</dbReference>
<evidence type="ECO:0000256" key="2">
    <source>
        <dbReference type="PROSITE-ProRule" id="PRU00504"/>
    </source>
</evidence>
<comment type="caution">
    <text evidence="3">The sequence shown here is derived from an EMBL/GenBank/DDBJ whole genome shotgun (WGS) entry which is preliminary data.</text>
</comment>
<feature type="repeat" description="NHL" evidence="2">
    <location>
        <begin position="454"/>
        <end position="490"/>
    </location>
</feature>
<dbReference type="PROSITE" id="PS51125">
    <property type="entry name" value="NHL"/>
    <property type="match status" value="5"/>
</dbReference>
<evidence type="ECO:0000256" key="1">
    <source>
        <dbReference type="ARBA" id="ARBA00022737"/>
    </source>
</evidence>
<dbReference type="SUPFAM" id="SSF101898">
    <property type="entry name" value="NHL repeat"/>
    <property type="match status" value="4"/>
</dbReference>
<dbReference type="InterPro" id="IPR011042">
    <property type="entry name" value="6-blade_b-propeller_TolB-like"/>
</dbReference>
<dbReference type="InterPro" id="IPR001258">
    <property type="entry name" value="NHL_repeat"/>
</dbReference>
<organism evidence="3 4">
    <name type="scientific">Adineta steineri</name>
    <dbReference type="NCBI Taxonomy" id="433720"/>
    <lineage>
        <taxon>Eukaryota</taxon>
        <taxon>Metazoa</taxon>
        <taxon>Spiralia</taxon>
        <taxon>Gnathifera</taxon>
        <taxon>Rotifera</taxon>
        <taxon>Eurotatoria</taxon>
        <taxon>Bdelloidea</taxon>
        <taxon>Adinetida</taxon>
        <taxon>Adinetidae</taxon>
        <taxon>Adineta</taxon>
    </lineage>
</organism>
<dbReference type="Proteomes" id="UP000663868">
    <property type="component" value="Unassembled WGS sequence"/>
</dbReference>
<protein>
    <recommendedName>
        <fullName evidence="5">NHL repeat containing protein</fullName>
    </recommendedName>
</protein>
<dbReference type="AlphaFoldDB" id="A0A819UZH8"/>
<proteinExistence type="predicted"/>
<evidence type="ECO:0000313" key="4">
    <source>
        <dbReference type="Proteomes" id="UP000663868"/>
    </source>
</evidence>
<dbReference type="GO" id="GO:0008270">
    <property type="term" value="F:zinc ion binding"/>
    <property type="evidence" value="ECO:0007669"/>
    <property type="project" value="UniProtKB-KW"/>
</dbReference>
<gene>
    <name evidence="3" type="ORF">KXQ929_LOCUS34296</name>
</gene>
<feature type="repeat" description="NHL" evidence="2">
    <location>
        <begin position="219"/>
        <end position="262"/>
    </location>
</feature>
<dbReference type="Gene3D" id="2.40.10.500">
    <property type="match status" value="4"/>
</dbReference>
<feature type="repeat" description="NHL" evidence="2">
    <location>
        <begin position="1056"/>
        <end position="1095"/>
    </location>
</feature>
<evidence type="ECO:0000313" key="3">
    <source>
        <dbReference type="EMBL" id="CAF4096914.1"/>
    </source>
</evidence>
<dbReference type="Pfam" id="PF01436">
    <property type="entry name" value="NHL"/>
    <property type="match status" value="3"/>
</dbReference>
<name>A0A819UZH8_9BILA</name>
<dbReference type="InterPro" id="IPR050952">
    <property type="entry name" value="TRIM-NHL_E3_ligases"/>
</dbReference>
<reference evidence="3" key="1">
    <citation type="submission" date="2021-02" db="EMBL/GenBank/DDBJ databases">
        <authorList>
            <person name="Nowell W R."/>
        </authorList>
    </citation>
    <scope>NUCLEOTIDE SEQUENCE</scope>
</reference>
<feature type="repeat" description="NHL" evidence="2">
    <location>
        <begin position="1155"/>
        <end position="1191"/>
    </location>
</feature>